<dbReference type="InterPro" id="IPR002068">
    <property type="entry name" value="A-crystallin/Hsp20_dom"/>
</dbReference>
<dbReference type="PROSITE" id="PS01031">
    <property type="entry name" value="SHSP"/>
    <property type="match status" value="1"/>
</dbReference>
<dbReference type="InterPro" id="IPR008978">
    <property type="entry name" value="HSP20-like_chaperone"/>
</dbReference>
<protein>
    <submittedName>
        <fullName evidence="5">Hsp20/alpha crystallin family protein</fullName>
    </submittedName>
</protein>
<evidence type="ECO:0000259" key="4">
    <source>
        <dbReference type="PROSITE" id="PS01031"/>
    </source>
</evidence>
<sequence length="140" mass="15705">MPGNPFDEFERMLERMNQQLGQFEGGANVQVGGSSASVDVADQGDEFVVTADLPGYDTEDIDLTLADDTVRIEAEREEEMEDEDEQYIRRERRHQRVSRSVPLPEAVDEDSVSASYNNGVLTVTLPKRHGVDDGHHIDIE</sequence>
<dbReference type="RefSeq" id="WP_343773314.1">
    <property type="nucleotide sequence ID" value="NZ_BAAADV010000001.1"/>
</dbReference>
<reference evidence="5 6" key="1">
    <citation type="journal article" date="2019" name="Int. J. Syst. Evol. Microbiol.">
        <title>The Global Catalogue of Microorganisms (GCM) 10K type strain sequencing project: providing services to taxonomists for standard genome sequencing and annotation.</title>
        <authorList>
            <consortium name="The Broad Institute Genomics Platform"/>
            <consortium name="The Broad Institute Genome Sequencing Center for Infectious Disease"/>
            <person name="Wu L."/>
            <person name="Ma J."/>
        </authorList>
    </citation>
    <scope>NUCLEOTIDE SEQUENCE [LARGE SCALE GENOMIC DNA]</scope>
    <source>
        <strain evidence="5 6">JCM 16328</strain>
    </source>
</reference>
<dbReference type="CDD" id="cd06464">
    <property type="entry name" value="ACD_sHsps-like"/>
    <property type="match status" value="1"/>
</dbReference>
<dbReference type="PANTHER" id="PTHR11527">
    <property type="entry name" value="HEAT-SHOCK PROTEIN 20 FAMILY MEMBER"/>
    <property type="match status" value="1"/>
</dbReference>
<organism evidence="5 6">
    <name type="scientific">Natronoarchaeum mannanilyticum</name>
    <dbReference type="NCBI Taxonomy" id="926360"/>
    <lineage>
        <taxon>Archaea</taxon>
        <taxon>Methanobacteriati</taxon>
        <taxon>Methanobacteriota</taxon>
        <taxon>Stenosarchaea group</taxon>
        <taxon>Halobacteria</taxon>
        <taxon>Halobacteriales</taxon>
        <taxon>Natronoarchaeaceae</taxon>
    </lineage>
</organism>
<feature type="domain" description="SHSP" evidence="4">
    <location>
        <begin position="29"/>
        <end position="140"/>
    </location>
</feature>
<evidence type="ECO:0000256" key="3">
    <source>
        <dbReference type="SAM" id="MobiDB-lite"/>
    </source>
</evidence>
<dbReference type="EMBL" id="BAAADV010000001">
    <property type="protein sequence ID" value="GAA0669828.1"/>
    <property type="molecule type" value="Genomic_DNA"/>
</dbReference>
<evidence type="ECO:0000256" key="1">
    <source>
        <dbReference type="PROSITE-ProRule" id="PRU00285"/>
    </source>
</evidence>
<feature type="region of interest" description="Disordered" evidence="3">
    <location>
        <begin position="76"/>
        <end position="111"/>
    </location>
</feature>
<evidence type="ECO:0000313" key="6">
    <source>
        <dbReference type="Proteomes" id="UP001500420"/>
    </source>
</evidence>
<gene>
    <name evidence="5" type="ORF">GCM10009020_14910</name>
</gene>
<evidence type="ECO:0000313" key="5">
    <source>
        <dbReference type="EMBL" id="GAA0669828.1"/>
    </source>
</evidence>
<dbReference type="SUPFAM" id="SSF49764">
    <property type="entry name" value="HSP20-like chaperones"/>
    <property type="match status" value="1"/>
</dbReference>
<evidence type="ECO:0000256" key="2">
    <source>
        <dbReference type="RuleBase" id="RU003616"/>
    </source>
</evidence>
<dbReference type="Pfam" id="PF00011">
    <property type="entry name" value="HSP20"/>
    <property type="match status" value="1"/>
</dbReference>
<name>A0AAV3T8M7_9EURY</name>
<comment type="caution">
    <text evidence="5">The sequence shown here is derived from an EMBL/GenBank/DDBJ whole genome shotgun (WGS) entry which is preliminary data.</text>
</comment>
<comment type="similarity">
    <text evidence="1 2">Belongs to the small heat shock protein (HSP20) family.</text>
</comment>
<accession>A0AAV3T8M7</accession>
<proteinExistence type="inferred from homology"/>
<dbReference type="Proteomes" id="UP001500420">
    <property type="component" value="Unassembled WGS sequence"/>
</dbReference>
<keyword evidence="6" id="KW-1185">Reference proteome</keyword>
<dbReference type="Gene3D" id="2.60.40.790">
    <property type="match status" value="1"/>
</dbReference>
<dbReference type="InterPro" id="IPR031107">
    <property type="entry name" value="Small_HSP"/>
</dbReference>
<feature type="compositionally biased region" description="Acidic residues" evidence="3">
    <location>
        <begin position="76"/>
        <end position="85"/>
    </location>
</feature>
<dbReference type="AlphaFoldDB" id="A0AAV3T8M7"/>